<dbReference type="Gene3D" id="3.40.109.30">
    <property type="entry name" value="putative nitroreductase (tm1586), domain 2"/>
    <property type="match status" value="1"/>
</dbReference>
<protein>
    <submittedName>
        <fullName evidence="2">Nitroreductase</fullName>
    </submittedName>
</protein>
<evidence type="ECO:0000313" key="3">
    <source>
        <dbReference type="Proteomes" id="UP000595897"/>
    </source>
</evidence>
<dbReference type="KEGG" id="ahb:bsdtb5_03960"/>
<reference evidence="2 3" key="1">
    <citation type="submission" date="2020-11" db="EMBL/GenBank/DDBJ databases">
        <title>Draft genome sequencing of a Lachnospiraceae strain isolated from anoxic soil subjected to BSD treatment.</title>
        <authorList>
            <person name="Uek A."/>
            <person name="Tonouchi A."/>
        </authorList>
    </citation>
    <scope>NUCLEOTIDE SEQUENCE [LARGE SCALE GENOMIC DNA]</scope>
    <source>
        <strain evidence="2 3">TB5</strain>
    </source>
</reference>
<dbReference type="Gene3D" id="3.40.109.10">
    <property type="entry name" value="NADH Oxidase"/>
    <property type="match status" value="1"/>
</dbReference>
<dbReference type="AlphaFoldDB" id="A0A7R7EI37"/>
<name>A0A7R7EI37_9FIRM</name>
<dbReference type="Proteomes" id="UP000595897">
    <property type="component" value="Chromosome"/>
</dbReference>
<dbReference type="Pfam" id="PF14512">
    <property type="entry name" value="TM1586_NiRdase"/>
    <property type="match status" value="1"/>
</dbReference>
<keyword evidence="3" id="KW-1185">Reference proteome</keyword>
<accession>A0A7R7EI37</accession>
<dbReference type="InterPro" id="IPR000415">
    <property type="entry name" value="Nitroreductase-like"/>
</dbReference>
<dbReference type="RefSeq" id="WP_271714397.1">
    <property type="nucleotide sequence ID" value="NZ_AP024169.1"/>
</dbReference>
<evidence type="ECO:0000259" key="1">
    <source>
        <dbReference type="Pfam" id="PF14512"/>
    </source>
</evidence>
<sequence length="272" mass="30882">MKETFNKPIQEIIKMRYSVRSYNNKGLTPDARQKILSYIEEINQSEGIFGGRIRVKLIQRDDGDKEIKLGTYGVIKGAKDYLGVACQSTDNNLVDLGFLFEKLVLYCTSIALGTVWMGGTFSKGNFAKAMNLEENEILPIISPVGIEGNNKSILAKMLSKNSLKRREYTDIFFNKNFNTPLTYKEADEYQDALEMVRLAPSAMNKQPWRVVKEDKNIHFYSAGKAEMSHVDIGIALCHFYYSVIENGLNGEFKILSGKDNDKYTYVITWCGL</sequence>
<proteinExistence type="predicted"/>
<gene>
    <name evidence="2" type="ORF">bsdtb5_03960</name>
</gene>
<dbReference type="GO" id="GO:0016491">
    <property type="term" value="F:oxidoreductase activity"/>
    <property type="evidence" value="ECO:0007669"/>
    <property type="project" value="InterPro"/>
</dbReference>
<dbReference type="EMBL" id="AP024169">
    <property type="protein sequence ID" value="BCN29101.1"/>
    <property type="molecule type" value="Genomic_DNA"/>
</dbReference>
<organism evidence="2 3">
    <name type="scientific">Anaeromicropila herbilytica</name>
    <dbReference type="NCBI Taxonomy" id="2785025"/>
    <lineage>
        <taxon>Bacteria</taxon>
        <taxon>Bacillati</taxon>
        <taxon>Bacillota</taxon>
        <taxon>Clostridia</taxon>
        <taxon>Lachnospirales</taxon>
        <taxon>Lachnospiraceae</taxon>
        <taxon>Anaeromicropila</taxon>
    </lineage>
</organism>
<feature type="domain" description="Putative nitroreductase TM1586" evidence="1">
    <location>
        <begin position="9"/>
        <end position="241"/>
    </location>
</feature>
<evidence type="ECO:0000313" key="2">
    <source>
        <dbReference type="EMBL" id="BCN29101.1"/>
    </source>
</evidence>
<dbReference type="SUPFAM" id="SSF55469">
    <property type="entry name" value="FMN-dependent nitroreductase-like"/>
    <property type="match status" value="1"/>
</dbReference>
<dbReference type="InterPro" id="IPR029478">
    <property type="entry name" value="TM1586_NiRdase"/>
</dbReference>